<dbReference type="RefSeq" id="WP_162369323.1">
    <property type="nucleotide sequence ID" value="NZ_JAAEEH010000004.1"/>
</dbReference>
<gene>
    <name evidence="2" type="ORF">GXN74_02360</name>
</gene>
<keyword evidence="3" id="KW-1185">Reference proteome</keyword>
<sequence>MSAKLTWKIFVIGLRQVRRDGIMFMLVPAPVLMGFLLRFLLPALDAELTFALAPWYGLSDAVLVAMTPLYTAIICAFLILDERDEGTGVYHAATPAAERNYLAARLLLPMLWALAYSISIKAVFRLTPFEPIPVLGGSFLAALVGAVVTMLVASIADNKVEGLAVAKLMGIFMLGLPVPWFVDAPQQYFAGILPSFWVGRFLYAPSPRFFAAGLLVTAIWLGILGRIFLRKVGR</sequence>
<organism evidence="2 3">
    <name type="scientific">Anaerotalea alkaliphila</name>
    <dbReference type="NCBI Taxonomy" id="2662126"/>
    <lineage>
        <taxon>Bacteria</taxon>
        <taxon>Bacillati</taxon>
        <taxon>Bacillota</taxon>
        <taxon>Clostridia</taxon>
        <taxon>Eubacteriales</taxon>
        <taxon>Anaerotalea</taxon>
    </lineage>
</organism>
<reference evidence="2 3" key="1">
    <citation type="submission" date="2020-01" db="EMBL/GenBank/DDBJ databases">
        <title>Anaeroalcalibacter tamaniensis gen. nov., sp. nov., moderately halophilic strictly anaerobic fermenter bacterium from mud volcano of Taman peninsula.</title>
        <authorList>
            <person name="Frolova A."/>
            <person name="Merkel A.Y."/>
            <person name="Slobodkin A.I."/>
        </authorList>
    </citation>
    <scope>NUCLEOTIDE SEQUENCE [LARGE SCALE GENOMIC DNA]</scope>
    <source>
        <strain evidence="2 3">F-3ap</strain>
    </source>
</reference>
<dbReference type="AlphaFoldDB" id="A0A7X5HTW9"/>
<protein>
    <recommendedName>
        <fullName evidence="4">Fluoroquinolone transport system permease protein</fullName>
    </recommendedName>
</protein>
<evidence type="ECO:0000313" key="2">
    <source>
        <dbReference type="EMBL" id="NDL66593.1"/>
    </source>
</evidence>
<feature type="transmembrane region" description="Helical" evidence="1">
    <location>
        <begin position="132"/>
        <end position="152"/>
    </location>
</feature>
<evidence type="ECO:0000313" key="3">
    <source>
        <dbReference type="Proteomes" id="UP000461585"/>
    </source>
</evidence>
<comment type="caution">
    <text evidence="2">The sequence shown here is derived from an EMBL/GenBank/DDBJ whole genome shotgun (WGS) entry which is preliminary data.</text>
</comment>
<keyword evidence="1" id="KW-1133">Transmembrane helix</keyword>
<feature type="transmembrane region" description="Helical" evidence="1">
    <location>
        <begin position="209"/>
        <end position="229"/>
    </location>
</feature>
<evidence type="ECO:0000256" key="1">
    <source>
        <dbReference type="SAM" id="Phobius"/>
    </source>
</evidence>
<accession>A0A7X5HTW9</accession>
<keyword evidence="1" id="KW-0812">Transmembrane</keyword>
<dbReference type="EMBL" id="JAAEEH010000004">
    <property type="protein sequence ID" value="NDL66593.1"/>
    <property type="molecule type" value="Genomic_DNA"/>
</dbReference>
<keyword evidence="1" id="KW-0472">Membrane</keyword>
<feature type="transmembrane region" description="Helical" evidence="1">
    <location>
        <begin position="101"/>
        <end position="120"/>
    </location>
</feature>
<proteinExistence type="predicted"/>
<evidence type="ECO:0008006" key="4">
    <source>
        <dbReference type="Google" id="ProtNLM"/>
    </source>
</evidence>
<name>A0A7X5HTW9_9FIRM</name>
<dbReference type="Proteomes" id="UP000461585">
    <property type="component" value="Unassembled WGS sequence"/>
</dbReference>
<feature type="transmembrane region" description="Helical" evidence="1">
    <location>
        <begin position="21"/>
        <end position="41"/>
    </location>
</feature>
<feature type="transmembrane region" description="Helical" evidence="1">
    <location>
        <begin position="164"/>
        <end position="182"/>
    </location>
</feature>
<feature type="transmembrane region" description="Helical" evidence="1">
    <location>
        <begin position="61"/>
        <end position="80"/>
    </location>
</feature>